<dbReference type="SUPFAM" id="SSF56601">
    <property type="entry name" value="beta-lactamase/transpeptidase-like"/>
    <property type="match status" value="1"/>
</dbReference>
<gene>
    <name evidence="4" type="ORF">BCL79_2942</name>
</gene>
<keyword evidence="2" id="KW-0732">Signal</keyword>
<evidence type="ECO:0000313" key="5">
    <source>
        <dbReference type="Proteomes" id="UP000274786"/>
    </source>
</evidence>
<dbReference type="AlphaFoldDB" id="A0A498C9E8"/>
<dbReference type="InterPro" id="IPR050491">
    <property type="entry name" value="AmpC-like"/>
</dbReference>
<dbReference type="PANTHER" id="PTHR46825">
    <property type="entry name" value="D-ALANYL-D-ALANINE-CARBOXYPEPTIDASE/ENDOPEPTIDASE AMPH"/>
    <property type="match status" value="1"/>
</dbReference>
<proteinExistence type="predicted"/>
<reference evidence="4 5" key="1">
    <citation type="submission" date="2018-10" db="EMBL/GenBank/DDBJ databases">
        <title>Comparative analysis of microorganisms from saline springs in Andes Mountain Range, Colombia.</title>
        <authorList>
            <person name="Rubin E."/>
        </authorList>
    </citation>
    <scope>NUCLEOTIDE SEQUENCE [LARGE SCALE GENOMIC DNA]</scope>
    <source>
        <strain evidence="4 5">USBA GBX 843</strain>
    </source>
</reference>
<dbReference type="EMBL" id="RCDC01000006">
    <property type="protein sequence ID" value="RLK51799.1"/>
    <property type="molecule type" value="Genomic_DNA"/>
</dbReference>
<evidence type="ECO:0000256" key="2">
    <source>
        <dbReference type="SAM" id="SignalP"/>
    </source>
</evidence>
<feature type="chain" id="PRO_5019848729" evidence="2">
    <location>
        <begin position="42"/>
        <end position="526"/>
    </location>
</feature>
<dbReference type="InterPro" id="IPR023650">
    <property type="entry name" value="Beta-lactam_class-A_AS"/>
</dbReference>
<name>A0A498C9E8_9GAMM</name>
<dbReference type="Gene3D" id="3.40.710.10">
    <property type="entry name" value="DD-peptidase/beta-lactamase superfamily"/>
    <property type="match status" value="1"/>
</dbReference>
<feature type="signal peptide" evidence="2">
    <location>
        <begin position="1"/>
        <end position="41"/>
    </location>
</feature>
<dbReference type="Proteomes" id="UP000274786">
    <property type="component" value="Unassembled WGS sequence"/>
</dbReference>
<feature type="region of interest" description="Disordered" evidence="1">
    <location>
        <begin position="260"/>
        <end position="291"/>
    </location>
</feature>
<evidence type="ECO:0000313" key="4">
    <source>
        <dbReference type="EMBL" id="RLK51799.1"/>
    </source>
</evidence>
<dbReference type="PROSITE" id="PS00146">
    <property type="entry name" value="BETA_LACTAMASE_A"/>
    <property type="match status" value="1"/>
</dbReference>
<evidence type="ECO:0000256" key="1">
    <source>
        <dbReference type="SAM" id="MobiDB-lite"/>
    </source>
</evidence>
<organism evidence="4 5">
    <name type="scientific">Stenotrophomonas rhizophila</name>
    <dbReference type="NCBI Taxonomy" id="216778"/>
    <lineage>
        <taxon>Bacteria</taxon>
        <taxon>Pseudomonadati</taxon>
        <taxon>Pseudomonadota</taxon>
        <taxon>Gammaproteobacteria</taxon>
        <taxon>Lysobacterales</taxon>
        <taxon>Lysobacteraceae</taxon>
        <taxon>Stenotrophomonas</taxon>
    </lineage>
</organism>
<protein>
    <submittedName>
        <fullName evidence="4">CubicO group peptidase (Beta-lactamase class C family)</fullName>
    </submittedName>
</protein>
<dbReference type="PANTHER" id="PTHR46825:SF12">
    <property type="entry name" value="PENICILLIN-BINDING PROTEIN 4"/>
    <property type="match status" value="1"/>
</dbReference>
<comment type="caution">
    <text evidence="4">The sequence shown here is derived from an EMBL/GenBank/DDBJ whole genome shotgun (WGS) entry which is preliminary data.</text>
</comment>
<dbReference type="InterPro" id="IPR012338">
    <property type="entry name" value="Beta-lactam/transpept-like"/>
</dbReference>
<dbReference type="Pfam" id="PF00144">
    <property type="entry name" value="Beta-lactamase"/>
    <property type="match status" value="1"/>
</dbReference>
<sequence>MAYASTPQAPTPLRFNRAQNGLLRASLCAAMLLLLAGPAAAADREDATIRTALASGLRPTVVPADTGLPHWSLQERMAQHHVPGVAIAVLRDGKLVHSAGYGTREVGRQAAVNADTLFSVGSVSKVVTAATSLRLAADGTLALDQDIATYLRSWKVPPTVTLPAPHLTLRMLMSHTSGLGVHGFADYLPGEPLPTLLQTLDGVAPAKNKPVRLIHTPGERGDYSGGGVMVEQLVLEDVTGQPLDTLARRQVFEPLHMQRSRFTDPPTTTDNIAKAHDGDGKPTALPRGWQSFPEQGASGLWTNANDLAAFVAALTASYRGQGEFLPRPIATEMMTEVSPSWHGLGPRLDGAGQTRIFHHGGSNDSYRAWIEGYLETGDGFVILTNGENGAALATEIRNALSDAIGRGVNSAVRTVALDLREPRYADYAGVFEQDKNVPMAHRRALADIFDVPALQVKVADGEVRVGVVGTKRDGRVLPVSPNRFVSPDIDGLEIEFHRDAFGKVDALSVVFGEGRGYYVRRKRDAH</sequence>
<accession>A0A498C9E8</accession>
<evidence type="ECO:0000259" key="3">
    <source>
        <dbReference type="Pfam" id="PF00144"/>
    </source>
</evidence>
<feature type="domain" description="Beta-lactamase-related" evidence="3">
    <location>
        <begin position="74"/>
        <end position="393"/>
    </location>
</feature>
<dbReference type="InterPro" id="IPR001466">
    <property type="entry name" value="Beta-lactam-related"/>
</dbReference>